<evidence type="ECO:0000256" key="6">
    <source>
        <dbReference type="ARBA" id="ARBA00023136"/>
    </source>
</evidence>
<organism evidence="9 10">
    <name type="scientific">Salvator merianae</name>
    <name type="common">Argentine black and white tegu</name>
    <name type="synonym">Tupinambis merianae</name>
    <dbReference type="NCBI Taxonomy" id="96440"/>
    <lineage>
        <taxon>Eukaryota</taxon>
        <taxon>Metazoa</taxon>
        <taxon>Chordata</taxon>
        <taxon>Craniata</taxon>
        <taxon>Vertebrata</taxon>
        <taxon>Euteleostomi</taxon>
        <taxon>Lepidosauria</taxon>
        <taxon>Squamata</taxon>
        <taxon>Bifurcata</taxon>
        <taxon>Unidentata</taxon>
        <taxon>Episquamata</taxon>
        <taxon>Laterata</taxon>
        <taxon>Teiioidea</taxon>
        <taxon>Teiidae</taxon>
        <taxon>Salvator</taxon>
    </lineage>
</organism>
<dbReference type="SUPFAM" id="SSF103473">
    <property type="entry name" value="MFS general substrate transporter"/>
    <property type="match status" value="1"/>
</dbReference>
<comment type="subcellular location">
    <subcellularLocation>
        <location evidence="1">Membrane</location>
        <topology evidence="1">Multi-pass membrane protein</topology>
    </subcellularLocation>
</comment>
<comment type="similarity">
    <text evidence="2">Belongs to the major facilitator superfamily.</text>
</comment>
<dbReference type="AlphaFoldDB" id="A0A8D0DKM0"/>
<evidence type="ECO:0000259" key="8">
    <source>
        <dbReference type="PROSITE" id="PS50850"/>
    </source>
</evidence>
<evidence type="ECO:0000313" key="9">
    <source>
        <dbReference type="Ensembl" id="ENSSMRP00000004707.1"/>
    </source>
</evidence>
<dbReference type="InterPro" id="IPR036259">
    <property type="entry name" value="MFS_trans_sf"/>
</dbReference>
<feature type="transmembrane region" description="Helical" evidence="7">
    <location>
        <begin position="204"/>
        <end position="227"/>
    </location>
</feature>
<dbReference type="OMA" id="RFVRCLY"/>
<feature type="transmembrane region" description="Helical" evidence="7">
    <location>
        <begin position="53"/>
        <end position="75"/>
    </location>
</feature>
<feature type="domain" description="Major facilitator superfamily (MFS) profile" evidence="8">
    <location>
        <begin position="53"/>
        <end position="473"/>
    </location>
</feature>
<dbReference type="PROSITE" id="PS50850">
    <property type="entry name" value="MFS"/>
    <property type="match status" value="1"/>
</dbReference>
<evidence type="ECO:0000256" key="1">
    <source>
        <dbReference type="ARBA" id="ARBA00004141"/>
    </source>
</evidence>
<evidence type="ECO:0000256" key="3">
    <source>
        <dbReference type="ARBA" id="ARBA00022448"/>
    </source>
</evidence>
<keyword evidence="6 7" id="KW-0472">Membrane</keyword>
<feature type="transmembrane region" description="Helical" evidence="7">
    <location>
        <begin position="362"/>
        <end position="380"/>
    </location>
</feature>
<dbReference type="CDD" id="cd17390">
    <property type="entry name" value="MFS_MFSD9"/>
    <property type="match status" value="1"/>
</dbReference>
<evidence type="ECO:0000256" key="7">
    <source>
        <dbReference type="SAM" id="Phobius"/>
    </source>
</evidence>
<dbReference type="GO" id="GO:0022857">
    <property type="term" value="F:transmembrane transporter activity"/>
    <property type="evidence" value="ECO:0007669"/>
    <property type="project" value="InterPro"/>
</dbReference>
<sequence length="483" mass="52847">MEHGRPNHEPPPLSFPLPPLPRREVEELVEATAAGMLLPPSPSGRPFWPRRRFVLCLYAVGFLDFFGVSMIVPLLSLHVKSLGVTPTLAGVVGSLYGVLQLFSSTLVGSWSDVVGRPYCLLVCILFSALGYFVLSMSTNIFLFAVARIFVGIFKHTHSVSKVLISDLVSDKKRLLVIGHFNAASSMGFILGPVVGGYLTELEGGFYLTAFICASIFILNAGLFWVLLWHEKKARGKAWAAISKAKDEVIAEAKQNVDMKPFVHEAMEYSTRAQSSWTQIVSVLKRLDKIAHSDLWDVFLVRLLMSVSVMLYHSNFVLALEERFGMKPKLTGYLISYSSTLGVATGFLLGPITGFYQHNTYAILFHSTILTCLFTAIYALSKNIWTVILSSTFLAFSTTIGRTCITDLELTLGGDQASGMLIGVGQSVSAIGRIVAPLLSGFAQEFSSSGPPILGTLLGSVAIFIMFFNKSRYSGFKSTKFKSA</sequence>
<protein>
    <submittedName>
        <fullName evidence="9">Major facilitator superfamily domain containing 9</fullName>
    </submittedName>
</protein>
<reference evidence="9" key="1">
    <citation type="submission" date="2025-08" db="UniProtKB">
        <authorList>
            <consortium name="Ensembl"/>
        </authorList>
    </citation>
    <scope>IDENTIFICATION</scope>
</reference>
<dbReference type="GO" id="GO:0016020">
    <property type="term" value="C:membrane"/>
    <property type="evidence" value="ECO:0007669"/>
    <property type="project" value="UniProtKB-SubCell"/>
</dbReference>
<name>A0A8D0DKM0_SALMN</name>
<dbReference type="PANTHER" id="PTHR23504:SF14">
    <property type="entry name" value="MAJOR FACILITATOR SUPERFAMILY DOMAIN-CONTAINING PROTEIN 9"/>
    <property type="match status" value="1"/>
</dbReference>
<dbReference type="Proteomes" id="UP000694421">
    <property type="component" value="Unplaced"/>
</dbReference>
<dbReference type="Ensembl" id="ENSSMRT00000005557.1">
    <property type="protein sequence ID" value="ENSSMRP00000004707.1"/>
    <property type="gene ID" value="ENSSMRG00000003875.1"/>
</dbReference>
<keyword evidence="3" id="KW-0813">Transport</keyword>
<accession>A0A8D0DKM0</accession>
<dbReference type="InterPro" id="IPR001958">
    <property type="entry name" value="Tet-R_TetA/multi-R_MdtG-like"/>
</dbReference>
<dbReference type="Pfam" id="PF07690">
    <property type="entry name" value="MFS_1"/>
    <property type="match status" value="1"/>
</dbReference>
<dbReference type="PRINTS" id="PR01035">
    <property type="entry name" value="TCRTETA"/>
</dbReference>
<feature type="transmembrane region" description="Helical" evidence="7">
    <location>
        <begin position="176"/>
        <end position="198"/>
    </location>
</feature>
<feature type="transmembrane region" description="Helical" evidence="7">
    <location>
        <begin position="117"/>
        <end position="134"/>
    </location>
</feature>
<evidence type="ECO:0000256" key="5">
    <source>
        <dbReference type="ARBA" id="ARBA00022989"/>
    </source>
</evidence>
<dbReference type="PANTHER" id="PTHR23504">
    <property type="entry name" value="MAJOR FACILITATOR SUPERFAMILY DOMAIN-CONTAINING PROTEIN 10"/>
    <property type="match status" value="1"/>
</dbReference>
<feature type="transmembrane region" description="Helical" evidence="7">
    <location>
        <begin position="294"/>
        <end position="313"/>
    </location>
</feature>
<dbReference type="GeneTree" id="ENSGT00940000159390"/>
<feature type="transmembrane region" description="Helical" evidence="7">
    <location>
        <begin position="386"/>
        <end position="404"/>
    </location>
</feature>
<proteinExistence type="inferred from homology"/>
<dbReference type="Gene3D" id="1.20.1250.20">
    <property type="entry name" value="MFS general substrate transporter like domains"/>
    <property type="match status" value="1"/>
</dbReference>
<keyword evidence="10" id="KW-1185">Reference proteome</keyword>
<feature type="transmembrane region" description="Helical" evidence="7">
    <location>
        <begin position="87"/>
        <end position="110"/>
    </location>
</feature>
<evidence type="ECO:0000256" key="4">
    <source>
        <dbReference type="ARBA" id="ARBA00022692"/>
    </source>
</evidence>
<keyword evidence="4 7" id="KW-0812">Transmembrane</keyword>
<evidence type="ECO:0000313" key="10">
    <source>
        <dbReference type="Proteomes" id="UP000694421"/>
    </source>
</evidence>
<dbReference type="InterPro" id="IPR020846">
    <property type="entry name" value="MFS_dom"/>
</dbReference>
<evidence type="ECO:0000256" key="2">
    <source>
        <dbReference type="ARBA" id="ARBA00008335"/>
    </source>
</evidence>
<dbReference type="InterPro" id="IPR011701">
    <property type="entry name" value="MFS"/>
</dbReference>
<feature type="transmembrane region" description="Helical" evidence="7">
    <location>
        <begin position="450"/>
        <end position="467"/>
    </location>
</feature>
<keyword evidence="5 7" id="KW-1133">Transmembrane helix</keyword>
<feature type="transmembrane region" description="Helical" evidence="7">
    <location>
        <begin position="333"/>
        <end position="355"/>
    </location>
</feature>
<reference evidence="9" key="2">
    <citation type="submission" date="2025-09" db="UniProtKB">
        <authorList>
            <consortium name="Ensembl"/>
        </authorList>
    </citation>
    <scope>IDENTIFICATION</scope>
</reference>